<sequence>MFLFPIGFFYAYFMVAGKRIAAKQRKENAVFLGMESGWRINASFDFIEPSARPQFQTKGSPEKHRR</sequence>
<proteinExistence type="predicted"/>
<comment type="caution">
    <text evidence="1">The sequence shown here is derived from an EMBL/GenBank/DDBJ whole genome shotgun (WGS) entry which is preliminary data.</text>
</comment>
<gene>
    <name evidence="1" type="ORF">CGS59_10345</name>
</gene>
<accession>A0A2A7AVU9</accession>
<dbReference type="Proteomes" id="UP000220480">
    <property type="component" value="Unassembled WGS sequence"/>
</dbReference>
<evidence type="ECO:0000313" key="1">
    <source>
        <dbReference type="EMBL" id="PDX83285.1"/>
    </source>
</evidence>
<name>A0A2A7AVU9_9FIRM</name>
<protein>
    <submittedName>
        <fullName evidence="1">Uncharacterized protein</fullName>
    </submittedName>
</protein>
<dbReference type="AlphaFoldDB" id="A0A2A7AVU9"/>
<dbReference type="EMBL" id="NMTZ01000026">
    <property type="protein sequence ID" value="PDX83285.1"/>
    <property type="molecule type" value="Genomic_DNA"/>
</dbReference>
<organism evidence="1 2">
    <name type="scientific">Faecalibacterium prausnitzii</name>
    <dbReference type="NCBI Taxonomy" id="853"/>
    <lineage>
        <taxon>Bacteria</taxon>
        <taxon>Bacillati</taxon>
        <taxon>Bacillota</taxon>
        <taxon>Clostridia</taxon>
        <taxon>Eubacteriales</taxon>
        <taxon>Oscillospiraceae</taxon>
        <taxon>Faecalibacterium</taxon>
    </lineage>
</organism>
<reference evidence="1 2" key="1">
    <citation type="journal article" date="2017" name="Front. Microbiol.">
        <title>New Insights into the Diversity of the Genus Faecalibacterium.</title>
        <authorList>
            <person name="Benevides L."/>
            <person name="Burman S."/>
            <person name="Martin R."/>
            <person name="Robert V."/>
            <person name="Thomas M."/>
            <person name="Miquel S."/>
            <person name="Chain F."/>
            <person name="Sokol H."/>
            <person name="Bermudez-Humaran L.G."/>
            <person name="Morrison M."/>
            <person name="Langella P."/>
            <person name="Azevedo V.A."/>
            <person name="Chatel J.M."/>
            <person name="Soares S."/>
        </authorList>
    </citation>
    <scope>NUCLEOTIDE SEQUENCE [LARGE SCALE GENOMIC DNA]</scope>
    <source>
        <strain evidence="1 2">CNCM I 4644</strain>
    </source>
</reference>
<evidence type="ECO:0000313" key="2">
    <source>
        <dbReference type="Proteomes" id="UP000220480"/>
    </source>
</evidence>